<feature type="compositionally biased region" description="Basic and acidic residues" evidence="1">
    <location>
        <begin position="22"/>
        <end position="37"/>
    </location>
</feature>
<protein>
    <submittedName>
        <fullName evidence="2">Uncharacterized protein</fullName>
    </submittedName>
</protein>
<evidence type="ECO:0000313" key="2">
    <source>
        <dbReference type="EMBL" id="VEL15729.1"/>
    </source>
</evidence>
<feature type="region of interest" description="Disordered" evidence="1">
    <location>
        <begin position="1"/>
        <end position="37"/>
    </location>
</feature>
<organism evidence="2 3">
    <name type="scientific">Protopolystoma xenopodis</name>
    <dbReference type="NCBI Taxonomy" id="117903"/>
    <lineage>
        <taxon>Eukaryota</taxon>
        <taxon>Metazoa</taxon>
        <taxon>Spiralia</taxon>
        <taxon>Lophotrochozoa</taxon>
        <taxon>Platyhelminthes</taxon>
        <taxon>Monogenea</taxon>
        <taxon>Polyopisthocotylea</taxon>
        <taxon>Polystomatidea</taxon>
        <taxon>Polystomatidae</taxon>
        <taxon>Protopolystoma</taxon>
    </lineage>
</organism>
<sequence>MSAVPNHHVAKQTGLMNSENRVNLEQHDRDEERGSFLHREQVTHQPYVNGIERKDVSEKTIFSSEGNIFHFVIYAPMAPATQSYILDLC</sequence>
<name>A0A3S5CKG2_9PLAT</name>
<comment type="caution">
    <text evidence="2">The sequence shown here is derived from an EMBL/GenBank/DDBJ whole genome shotgun (WGS) entry which is preliminary data.</text>
</comment>
<reference evidence="2" key="1">
    <citation type="submission" date="2018-11" db="EMBL/GenBank/DDBJ databases">
        <authorList>
            <consortium name="Pathogen Informatics"/>
        </authorList>
    </citation>
    <scope>NUCLEOTIDE SEQUENCE</scope>
</reference>
<dbReference type="EMBL" id="CAAALY010025648">
    <property type="protein sequence ID" value="VEL15729.1"/>
    <property type="molecule type" value="Genomic_DNA"/>
</dbReference>
<dbReference type="AlphaFoldDB" id="A0A3S5CKG2"/>
<accession>A0A3S5CKG2</accession>
<gene>
    <name evidence="2" type="ORF">PXEA_LOCUS9169</name>
</gene>
<evidence type="ECO:0000313" key="3">
    <source>
        <dbReference type="Proteomes" id="UP000784294"/>
    </source>
</evidence>
<proteinExistence type="predicted"/>
<keyword evidence="3" id="KW-1185">Reference proteome</keyword>
<dbReference type="Proteomes" id="UP000784294">
    <property type="component" value="Unassembled WGS sequence"/>
</dbReference>
<evidence type="ECO:0000256" key="1">
    <source>
        <dbReference type="SAM" id="MobiDB-lite"/>
    </source>
</evidence>